<dbReference type="InterPro" id="IPR007148">
    <property type="entry name" value="SSU_processome_Utp12"/>
</dbReference>
<keyword evidence="3" id="KW-0677">Repeat</keyword>
<dbReference type="WBParaSite" id="Gr19_v10_g15929.t1">
    <property type="protein sequence ID" value="Gr19_v10_g15929.t1"/>
    <property type="gene ID" value="Gr19_v10_g15929"/>
</dbReference>
<dbReference type="PROSITE" id="PS00678">
    <property type="entry name" value="WD_REPEATS_1"/>
    <property type="match status" value="1"/>
</dbReference>
<dbReference type="GO" id="GO:0000462">
    <property type="term" value="P:maturation of SSU-rRNA from tricistronic rRNA transcript (SSU-rRNA, 5.8S rRNA, LSU-rRNA)"/>
    <property type="evidence" value="ECO:0007669"/>
    <property type="project" value="TreeGrafter"/>
</dbReference>
<dbReference type="PROSITE" id="PS50082">
    <property type="entry name" value="WD_REPEATS_2"/>
    <property type="match status" value="2"/>
</dbReference>
<evidence type="ECO:0000256" key="2">
    <source>
        <dbReference type="ARBA" id="ARBA00022574"/>
    </source>
</evidence>
<dbReference type="GO" id="GO:0034388">
    <property type="term" value="C:Pwp2p-containing subcomplex of 90S preribosome"/>
    <property type="evidence" value="ECO:0007669"/>
    <property type="project" value="TreeGrafter"/>
</dbReference>
<dbReference type="GO" id="GO:0000028">
    <property type="term" value="P:ribosomal small subunit assembly"/>
    <property type="evidence" value="ECO:0007669"/>
    <property type="project" value="TreeGrafter"/>
</dbReference>
<dbReference type="InterPro" id="IPR015943">
    <property type="entry name" value="WD40/YVTN_repeat-like_dom_sf"/>
</dbReference>
<dbReference type="PROSITE" id="PS50294">
    <property type="entry name" value="WD_REPEATS_REGION"/>
    <property type="match status" value="1"/>
</dbReference>
<dbReference type="Pfam" id="PF00400">
    <property type="entry name" value="WD40"/>
    <property type="match status" value="5"/>
</dbReference>
<keyword evidence="2 4" id="KW-0853">WD repeat</keyword>
<proteinExistence type="inferred from homology"/>
<dbReference type="SUPFAM" id="SSF82171">
    <property type="entry name" value="DPP6 N-terminal domain-like"/>
    <property type="match status" value="1"/>
</dbReference>
<sequence length="966" mass="107447">MNTNYQFADIVGTVYRNGQVKFMPDGNVLLSPIGNRLKTLDLKRNTSFVLATQLRSNITKFDINFAGTHAFVMTETGHGFYLNLFSDTVLHRQLFSERVRALKFSPDGRFIAIGVSGFVHVYSIAAFNRVQFNPFIRVNKFKHSADRINALDWSDDGRLVVVGGENRVAKIFSALKATFANVGVYVLGERAPLVDVRFFDEYNLLCVDKIGSCSIWESSLGPGQLVLQKKERRQTNEEQPKSGRLSFARKKRLNLCVHANPTSSGSVTLTAISLNKVKKLLVSAFNNGVFCICELPGLVLLQNFRVSEVSINSIDLNSAGSWLAIGCGQGSDSQLLVWEWQSESYLLRQQSHRQNIAVAAYSPDGSLIATGAEDGKVKIWNCSTSFCVVTFTDHGTGVSDVCFTQSGKAVLSASLEGTVRAHDLKRYRNFQTMVAPKQTQLNALCADKAGDLVIASSGDSFDVYVWALTTGQLLEVLNGHMNLVTGLTMFENTLCSTSLDKTLKLWNIVEGTCLESVQLSSEGLDVKHSASGMFLAVLCYDSSICLFDTVNSQQLGTIDIKLDIDAGRQKVEKIKKTSSERNKSFTCIAFSPDGTVILVGGQSNTFCLYSVADRIRIRTFKLSFNASLEGVKDDINSRRQTEFGNIDLFDLSDSGEDERNPRKAIRLPGTRHTDLAERAIHQPISVVKVAFCPTGATFAVVSTDGVAIYSLHRMHRFDPFKLEMDVVPSSIVQLSHSGEHAKAISLALRLNDVKLTRRVVESVPFSQLSKVVRSLELIYIERLLVWLLFAAGQNHEKHLHFYQLLIKEILKENASELKRSLAQNRQIVTGMQQMVANRQNLLMEMCSQNMHSLGYLLLLRRMNCVATTRKPVSSALTVVKISHYLTGEKTVIFASNAPNWQDTLLRMLMDGSFFHLSSDFGYSARGRFEQRPLRPGHRSQAFYFFPVHHTVTITRLVSSVHQTAPG</sequence>
<name>A0A914HB95_GLORO</name>
<dbReference type="PANTHER" id="PTHR19858:SF0">
    <property type="entry name" value="PERIODIC TRYPTOPHAN PROTEIN 2 HOMOLOG"/>
    <property type="match status" value="1"/>
</dbReference>
<dbReference type="InterPro" id="IPR001680">
    <property type="entry name" value="WD40_rpt"/>
</dbReference>
<evidence type="ECO:0000313" key="7">
    <source>
        <dbReference type="WBParaSite" id="Gr19_v10_g15929.t1"/>
    </source>
</evidence>
<evidence type="ECO:0000256" key="4">
    <source>
        <dbReference type="PROSITE-ProRule" id="PRU00221"/>
    </source>
</evidence>
<evidence type="ECO:0000259" key="5">
    <source>
        <dbReference type="Pfam" id="PF04003"/>
    </source>
</evidence>
<feature type="domain" description="Small-subunit processome Utp12" evidence="5">
    <location>
        <begin position="751"/>
        <end position="857"/>
    </location>
</feature>
<organism evidence="6 7">
    <name type="scientific">Globodera rostochiensis</name>
    <name type="common">Golden nematode worm</name>
    <name type="synonym">Heterodera rostochiensis</name>
    <dbReference type="NCBI Taxonomy" id="31243"/>
    <lineage>
        <taxon>Eukaryota</taxon>
        <taxon>Metazoa</taxon>
        <taxon>Ecdysozoa</taxon>
        <taxon>Nematoda</taxon>
        <taxon>Chromadorea</taxon>
        <taxon>Rhabditida</taxon>
        <taxon>Tylenchina</taxon>
        <taxon>Tylenchomorpha</taxon>
        <taxon>Tylenchoidea</taxon>
        <taxon>Heteroderidae</taxon>
        <taxon>Heteroderinae</taxon>
        <taxon>Globodera</taxon>
    </lineage>
</organism>
<reference evidence="7" key="1">
    <citation type="submission" date="2022-11" db="UniProtKB">
        <authorList>
            <consortium name="WormBaseParasite"/>
        </authorList>
    </citation>
    <scope>IDENTIFICATION</scope>
</reference>
<feature type="repeat" description="WD" evidence="4">
    <location>
        <begin position="349"/>
        <end position="390"/>
    </location>
</feature>
<accession>A0A914HB95</accession>
<evidence type="ECO:0000256" key="1">
    <source>
        <dbReference type="ARBA" id="ARBA00010226"/>
    </source>
</evidence>
<dbReference type="Gene3D" id="2.130.10.10">
    <property type="entry name" value="YVTN repeat-like/Quinoprotein amine dehydrogenase"/>
    <property type="match status" value="4"/>
</dbReference>
<dbReference type="InterPro" id="IPR019775">
    <property type="entry name" value="WD40_repeat_CS"/>
</dbReference>
<dbReference type="Pfam" id="PF04003">
    <property type="entry name" value="Utp12"/>
    <property type="match status" value="1"/>
</dbReference>
<dbReference type="GO" id="GO:0032040">
    <property type="term" value="C:small-subunit processome"/>
    <property type="evidence" value="ECO:0007669"/>
    <property type="project" value="TreeGrafter"/>
</dbReference>
<evidence type="ECO:0000313" key="6">
    <source>
        <dbReference type="Proteomes" id="UP000887572"/>
    </source>
</evidence>
<dbReference type="PANTHER" id="PTHR19858">
    <property type="entry name" value="WD40 REPEAT PROTEIN"/>
    <property type="match status" value="1"/>
</dbReference>
<dbReference type="AlphaFoldDB" id="A0A914HB95"/>
<dbReference type="SMART" id="SM00320">
    <property type="entry name" value="WD40"/>
    <property type="match status" value="11"/>
</dbReference>
<evidence type="ECO:0000256" key="3">
    <source>
        <dbReference type="ARBA" id="ARBA00022737"/>
    </source>
</evidence>
<dbReference type="CDD" id="cd00200">
    <property type="entry name" value="WD40"/>
    <property type="match status" value="1"/>
</dbReference>
<dbReference type="SUPFAM" id="SSF50978">
    <property type="entry name" value="WD40 repeat-like"/>
    <property type="match status" value="2"/>
</dbReference>
<dbReference type="InterPro" id="IPR036322">
    <property type="entry name" value="WD40_repeat_dom_sf"/>
</dbReference>
<dbReference type="InterPro" id="IPR027145">
    <property type="entry name" value="PWP2"/>
</dbReference>
<dbReference type="Proteomes" id="UP000887572">
    <property type="component" value="Unplaced"/>
</dbReference>
<feature type="repeat" description="WD" evidence="4">
    <location>
        <begin position="477"/>
        <end position="516"/>
    </location>
</feature>
<comment type="similarity">
    <text evidence="1">Belongs to the WD repeat PWP2 family.</text>
</comment>
<protein>
    <submittedName>
        <fullName evidence="7">Small-subunit processome Utp12 domain-containing protein</fullName>
    </submittedName>
</protein>
<keyword evidence="6" id="KW-1185">Reference proteome</keyword>